<proteinExistence type="predicted"/>
<name>A0A3P8BQY6_HAEPC</name>
<evidence type="ECO:0000313" key="2">
    <source>
        <dbReference type="Proteomes" id="UP000268014"/>
    </source>
</evidence>
<sequence length="70" mass="8113">MTLEDDEHDVDVVVFSVPALSSLNRDCRVETLRKETCHKHKLSSRIILLRNGERNRTHFRLRISNASSLP</sequence>
<dbReference type="EMBL" id="UZAF01020982">
    <property type="protein sequence ID" value="VDO74482.1"/>
    <property type="molecule type" value="Genomic_DNA"/>
</dbReference>
<accession>A0A3P8BQY6</accession>
<gene>
    <name evidence="1" type="ORF">HPLM_LOCUS19006</name>
</gene>
<organism evidence="1 2">
    <name type="scientific">Haemonchus placei</name>
    <name type="common">Barber's pole worm</name>
    <dbReference type="NCBI Taxonomy" id="6290"/>
    <lineage>
        <taxon>Eukaryota</taxon>
        <taxon>Metazoa</taxon>
        <taxon>Ecdysozoa</taxon>
        <taxon>Nematoda</taxon>
        <taxon>Chromadorea</taxon>
        <taxon>Rhabditida</taxon>
        <taxon>Rhabditina</taxon>
        <taxon>Rhabditomorpha</taxon>
        <taxon>Strongyloidea</taxon>
        <taxon>Trichostrongylidae</taxon>
        <taxon>Haemonchus</taxon>
    </lineage>
</organism>
<reference evidence="1 2" key="1">
    <citation type="submission" date="2018-11" db="EMBL/GenBank/DDBJ databases">
        <authorList>
            <consortium name="Pathogen Informatics"/>
        </authorList>
    </citation>
    <scope>NUCLEOTIDE SEQUENCE [LARGE SCALE GENOMIC DNA]</scope>
    <source>
        <strain evidence="1 2">MHpl1</strain>
    </source>
</reference>
<keyword evidence="2" id="KW-1185">Reference proteome</keyword>
<protein>
    <submittedName>
        <fullName evidence="1">Uncharacterized protein</fullName>
    </submittedName>
</protein>
<evidence type="ECO:0000313" key="1">
    <source>
        <dbReference type="EMBL" id="VDO74482.1"/>
    </source>
</evidence>
<dbReference type="AlphaFoldDB" id="A0A3P8BQY6"/>
<dbReference type="Proteomes" id="UP000268014">
    <property type="component" value="Unassembled WGS sequence"/>
</dbReference>